<evidence type="ECO:0000256" key="5">
    <source>
        <dbReference type="ARBA" id="ARBA00023136"/>
    </source>
</evidence>
<dbReference type="EMBL" id="QZFU01000041">
    <property type="protein sequence ID" value="RJO70108.1"/>
    <property type="molecule type" value="Genomic_DNA"/>
</dbReference>
<feature type="transmembrane region" description="Helical" evidence="6">
    <location>
        <begin position="175"/>
        <end position="198"/>
    </location>
</feature>
<evidence type="ECO:0000313" key="8">
    <source>
        <dbReference type="EMBL" id="RJO70108.1"/>
    </source>
</evidence>
<keyword evidence="2" id="KW-1003">Cell membrane</keyword>
<dbReference type="PANTHER" id="PTHR43124">
    <property type="entry name" value="PURINE EFFLUX PUMP PBUE"/>
    <property type="match status" value="1"/>
</dbReference>
<feature type="transmembrane region" description="Helical" evidence="6">
    <location>
        <begin position="345"/>
        <end position="371"/>
    </location>
</feature>
<comment type="subcellular location">
    <subcellularLocation>
        <location evidence="1">Cell membrane</location>
        <topology evidence="1">Multi-pass membrane protein</topology>
    </subcellularLocation>
</comment>
<feature type="transmembrane region" description="Helical" evidence="6">
    <location>
        <begin position="55"/>
        <end position="76"/>
    </location>
</feature>
<gene>
    <name evidence="8" type="ORF">D5S18_30125</name>
</gene>
<reference evidence="8 9" key="1">
    <citation type="submission" date="2018-09" db="EMBL/GenBank/DDBJ databases">
        <title>YIM PH21274 draft genome.</title>
        <authorList>
            <person name="Miao C."/>
        </authorList>
    </citation>
    <scope>NUCLEOTIDE SEQUENCE [LARGE SCALE GENOMIC DNA]</scope>
    <source>
        <strain evidence="8 9">YIM PH 21724</strain>
    </source>
</reference>
<evidence type="ECO:0000256" key="1">
    <source>
        <dbReference type="ARBA" id="ARBA00004651"/>
    </source>
</evidence>
<evidence type="ECO:0000313" key="9">
    <source>
        <dbReference type="Proteomes" id="UP000266677"/>
    </source>
</evidence>
<keyword evidence="5 6" id="KW-0472">Membrane</keyword>
<feature type="transmembrane region" description="Helical" evidence="6">
    <location>
        <begin position="409"/>
        <end position="428"/>
    </location>
</feature>
<dbReference type="Pfam" id="PF07690">
    <property type="entry name" value="MFS_1"/>
    <property type="match status" value="1"/>
</dbReference>
<feature type="transmembrane region" description="Helical" evidence="6">
    <location>
        <begin position="118"/>
        <end position="136"/>
    </location>
</feature>
<dbReference type="InterPro" id="IPR011701">
    <property type="entry name" value="MFS"/>
</dbReference>
<organism evidence="8 9">
    <name type="scientific">Nocardia panacis</name>
    <dbReference type="NCBI Taxonomy" id="2340916"/>
    <lineage>
        <taxon>Bacteria</taxon>
        <taxon>Bacillati</taxon>
        <taxon>Actinomycetota</taxon>
        <taxon>Actinomycetes</taxon>
        <taxon>Mycobacteriales</taxon>
        <taxon>Nocardiaceae</taxon>
        <taxon>Nocardia</taxon>
    </lineage>
</organism>
<comment type="caution">
    <text evidence="8">The sequence shown here is derived from an EMBL/GenBank/DDBJ whole genome shotgun (WGS) entry which is preliminary data.</text>
</comment>
<feature type="transmembrane region" description="Helical" evidence="6">
    <location>
        <begin position="142"/>
        <end position="163"/>
    </location>
</feature>
<feature type="transmembrane region" description="Helical" evidence="6">
    <location>
        <begin position="378"/>
        <end position="397"/>
    </location>
</feature>
<protein>
    <submittedName>
        <fullName evidence="8">MFS transporter</fullName>
    </submittedName>
</protein>
<dbReference type="GO" id="GO:0022857">
    <property type="term" value="F:transmembrane transporter activity"/>
    <property type="evidence" value="ECO:0007669"/>
    <property type="project" value="InterPro"/>
</dbReference>
<evidence type="ECO:0000256" key="3">
    <source>
        <dbReference type="ARBA" id="ARBA00022692"/>
    </source>
</evidence>
<evidence type="ECO:0000256" key="6">
    <source>
        <dbReference type="SAM" id="Phobius"/>
    </source>
</evidence>
<feature type="transmembrane region" description="Helical" evidence="6">
    <location>
        <begin position="204"/>
        <end position="225"/>
    </location>
</feature>
<accession>A0A3A4KBV8</accession>
<evidence type="ECO:0000259" key="7">
    <source>
        <dbReference type="PROSITE" id="PS50850"/>
    </source>
</evidence>
<dbReference type="InterPro" id="IPR020846">
    <property type="entry name" value="MFS_dom"/>
</dbReference>
<keyword evidence="3 6" id="KW-0812">Transmembrane</keyword>
<keyword evidence="9" id="KW-1185">Reference proteome</keyword>
<sequence>MVPAKHFRSYSVDRSPRPNLLEFIPMTTTYPRASTSRRNTPEPARPRSHWSATTALALTSTVAIVPIFALGAMATRIQPDLGLTRTDIGLAISAFYATAALGSPLAKRIAARLPPPAVLAVSAISAAAAAAVIATAHTFATLLAALVIAGFTNGLIQPVAGRVLIARVPVRRHSLVAGIVGSALGAAAFIPGVLVTYVVDPYGWRPAMAALSLLALTAACLAPLAGTNVLHGNNFPTPIAAPPRAVPETAVRRVLALWAAAAALSAIGSNAIAAYFIQIGHHTGLSTGLAGKLLSACAVAAIATRILLGVVTDRAPHRNAIVVACLMGAGACGLVLIATGGTIGFIVGAVLAFSIGSGWTALLVVTTLALVPGRAEQAGAVVQMGLFSGFAAGPFTYGALSATLGFDTAAALAAAAGLLATLLMLLGARHARPARA</sequence>
<evidence type="ECO:0000256" key="4">
    <source>
        <dbReference type="ARBA" id="ARBA00022989"/>
    </source>
</evidence>
<proteinExistence type="predicted"/>
<feature type="transmembrane region" description="Helical" evidence="6">
    <location>
        <begin position="88"/>
        <end position="106"/>
    </location>
</feature>
<dbReference type="SUPFAM" id="SSF103473">
    <property type="entry name" value="MFS general substrate transporter"/>
    <property type="match status" value="1"/>
</dbReference>
<feature type="domain" description="Major facilitator superfamily (MFS) profile" evidence="7">
    <location>
        <begin position="52"/>
        <end position="432"/>
    </location>
</feature>
<dbReference type="PROSITE" id="PS50850">
    <property type="entry name" value="MFS"/>
    <property type="match status" value="1"/>
</dbReference>
<feature type="transmembrane region" description="Helical" evidence="6">
    <location>
        <begin position="254"/>
        <end position="277"/>
    </location>
</feature>
<feature type="transmembrane region" description="Helical" evidence="6">
    <location>
        <begin position="289"/>
        <end position="308"/>
    </location>
</feature>
<dbReference type="GO" id="GO:0005886">
    <property type="term" value="C:plasma membrane"/>
    <property type="evidence" value="ECO:0007669"/>
    <property type="project" value="UniProtKB-SubCell"/>
</dbReference>
<dbReference type="AlphaFoldDB" id="A0A3A4KBV8"/>
<dbReference type="InterPro" id="IPR036259">
    <property type="entry name" value="MFS_trans_sf"/>
</dbReference>
<dbReference type="Gene3D" id="1.20.1250.20">
    <property type="entry name" value="MFS general substrate transporter like domains"/>
    <property type="match status" value="2"/>
</dbReference>
<evidence type="ECO:0000256" key="2">
    <source>
        <dbReference type="ARBA" id="ARBA00022475"/>
    </source>
</evidence>
<dbReference type="InterPro" id="IPR050189">
    <property type="entry name" value="MFS_Efflux_Transporters"/>
</dbReference>
<keyword evidence="4 6" id="KW-1133">Transmembrane helix</keyword>
<name>A0A3A4KBV8_9NOCA</name>
<feature type="transmembrane region" description="Helical" evidence="6">
    <location>
        <begin position="320"/>
        <end position="339"/>
    </location>
</feature>
<dbReference type="Proteomes" id="UP000266677">
    <property type="component" value="Unassembled WGS sequence"/>
</dbReference>
<dbReference type="PANTHER" id="PTHR43124:SF3">
    <property type="entry name" value="CHLORAMPHENICOL EFFLUX PUMP RV0191"/>
    <property type="match status" value="1"/>
</dbReference>